<dbReference type="PANTHER" id="PTHR43547">
    <property type="entry name" value="TWO-COMPONENT HISTIDINE KINASE"/>
    <property type="match status" value="1"/>
</dbReference>
<dbReference type="EC" id="2.7.13.3" evidence="2"/>
<evidence type="ECO:0000256" key="1">
    <source>
        <dbReference type="ARBA" id="ARBA00000085"/>
    </source>
</evidence>
<reference evidence="8 9" key="1">
    <citation type="submission" date="2019-05" db="EMBL/GenBank/DDBJ databases">
        <title>Draft Genome Sequences of Six Type Strains of the Genus Massilia.</title>
        <authorList>
            <person name="Miess H."/>
            <person name="Frediansyhah A."/>
            <person name="Gross H."/>
        </authorList>
    </citation>
    <scope>NUCLEOTIDE SEQUENCE [LARGE SCALE GENOMIC DNA]</scope>
    <source>
        <strain evidence="8 9">DSMZ 26121</strain>
    </source>
</reference>
<dbReference type="PROSITE" id="PS50112">
    <property type="entry name" value="PAS"/>
    <property type="match status" value="1"/>
</dbReference>
<dbReference type="InterPro" id="IPR036890">
    <property type="entry name" value="HATPase_C_sf"/>
</dbReference>
<comment type="catalytic activity">
    <reaction evidence="1">
        <text>ATP + protein L-histidine = ADP + protein N-phospho-L-histidine.</text>
        <dbReference type="EC" id="2.7.13.3"/>
    </reaction>
</comment>
<dbReference type="InterPro" id="IPR035965">
    <property type="entry name" value="PAS-like_dom_sf"/>
</dbReference>
<feature type="domain" description="Histidine kinase" evidence="5">
    <location>
        <begin position="343"/>
        <end position="561"/>
    </location>
</feature>
<dbReference type="Pfam" id="PF13188">
    <property type="entry name" value="PAS_8"/>
    <property type="match status" value="1"/>
</dbReference>
<dbReference type="SMART" id="SM00448">
    <property type="entry name" value="REC"/>
    <property type="match status" value="1"/>
</dbReference>
<evidence type="ECO:0000256" key="2">
    <source>
        <dbReference type="ARBA" id="ARBA00012438"/>
    </source>
</evidence>
<evidence type="ECO:0000256" key="4">
    <source>
        <dbReference type="PROSITE-ProRule" id="PRU00169"/>
    </source>
</evidence>
<dbReference type="InterPro" id="IPR005467">
    <property type="entry name" value="His_kinase_dom"/>
</dbReference>
<evidence type="ECO:0000259" key="7">
    <source>
        <dbReference type="PROSITE" id="PS50112"/>
    </source>
</evidence>
<dbReference type="InterPro" id="IPR001789">
    <property type="entry name" value="Sig_transdc_resp-reg_receiver"/>
</dbReference>
<dbReference type="PRINTS" id="PR00344">
    <property type="entry name" value="BCTRLSENSOR"/>
</dbReference>
<dbReference type="SUPFAM" id="SSF55874">
    <property type="entry name" value="ATPase domain of HSP90 chaperone/DNA topoisomerase II/histidine kinase"/>
    <property type="match status" value="1"/>
</dbReference>
<evidence type="ECO:0000259" key="6">
    <source>
        <dbReference type="PROSITE" id="PS50110"/>
    </source>
</evidence>
<dbReference type="InterPro" id="IPR036097">
    <property type="entry name" value="HisK_dim/P_sf"/>
</dbReference>
<keyword evidence="3 4" id="KW-0597">Phosphoprotein</keyword>
<dbReference type="Gene3D" id="3.30.450.20">
    <property type="entry name" value="PAS domain"/>
    <property type="match status" value="2"/>
</dbReference>
<sequence length="703" mass="74390">MIARRADSCGSIACAAVTGAGAGPAMTQSGLLPRWNSPMDALFTAAFHRSPIPQYLLAPTDGLEIIAVNDAFLKAVSRRREDVLGLPLFEAFGEDPGDTGDTGVGPLARSIAVAIATGAPHVIPAQRYPIRMTKDGMTWFEDMYWSATNTPLFDSTGKLICISHTTIDVTAEVLAQRALRGAREEAVRSARSAEANRAYLASVLRSAPVGIMMLDGQGRLLHANPANDALFGTAIPCNDGVLDFAAWNGWTSSPGGEGVKLRPQDWPLYRALAGEAVDKCLLEIESFDAGRPRRTVLVSAAPIVDGAGKPAGATAVSMDIADRVEAEKALIVADRRKDEFLAMLAHELRNPLAPISAAAALLSMGRRDEKQVELTLAVIHRQVAHMSGLIDELLDVARVTRGLITLAQAPLDMKRVVAQATEQARPALEARGHLLHVHQPPTAATVLGDEKRLVQVVANLLSNAAKFTPEGGTIEVELAIDARHVRTTVSDNGIGLPPDMIDSVFGMFVQGARSPDRKQGGLGIGLALVRSLVALHGGTVQAESAGPGQGARFVVCLPLADSPHDAAPARDWEPAPSATSLRVLAVDDNEDALAMVEMLLSSLGHRVVSLSSSRHAVACAVQLQPDVCLLDIGLPDIDGLALARQLRSEPRTRATRLIALSSYGQASDRAAAIAAGFDLYFVKPVDVGRLVAALAEVTPRRLS</sequence>
<gene>
    <name evidence="8" type="ORF">FCL38_06195</name>
</gene>
<dbReference type="InterPro" id="IPR003661">
    <property type="entry name" value="HisK_dim/P_dom"/>
</dbReference>
<dbReference type="CDD" id="cd00082">
    <property type="entry name" value="HisKA"/>
    <property type="match status" value="1"/>
</dbReference>
<dbReference type="SUPFAM" id="SSF52172">
    <property type="entry name" value="CheY-like"/>
    <property type="match status" value="1"/>
</dbReference>
<dbReference type="EMBL" id="CP040017">
    <property type="protein sequence ID" value="QCP10062.1"/>
    <property type="molecule type" value="Genomic_DNA"/>
</dbReference>
<feature type="domain" description="Response regulatory" evidence="6">
    <location>
        <begin position="582"/>
        <end position="698"/>
    </location>
</feature>
<accession>A0ABX5UE63</accession>
<dbReference type="InterPro" id="IPR003594">
    <property type="entry name" value="HATPase_dom"/>
</dbReference>
<dbReference type="InterPro" id="IPR004358">
    <property type="entry name" value="Sig_transdc_His_kin-like_C"/>
</dbReference>
<dbReference type="InterPro" id="IPR011006">
    <property type="entry name" value="CheY-like_superfamily"/>
</dbReference>
<dbReference type="SMART" id="SM00387">
    <property type="entry name" value="HATPase_c"/>
    <property type="match status" value="1"/>
</dbReference>
<dbReference type="Gene3D" id="3.40.50.2300">
    <property type="match status" value="1"/>
</dbReference>
<dbReference type="PROSITE" id="PS50109">
    <property type="entry name" value="HIS_KIN"/>
    <property type="match status" value="1"/>
</dbReference>
<dbReference type="SUPFAM" id="SSF47384">
    <property type="entry name" value="Homodimeric domain of signal transducing histidine kinase"/>
    <property type="match status" value="1"/>
</dbReference>
<dbReference type="InterPro" id="IPR000014">
    <property type="entry name" value="PAS"/>
</dbReference>
<keyword evidence="9" id="KW-1185">Reference proteome</keyword>
<evidence type="ECO:0000313" key="8">
    <source>
        <dbReference type="EMBL" id="QCP10062.1"/>
    </source>
</evidence>
<dbReference type="Gene3D" id="3.30.565.10">
    <property type="entry name" value="Histidine kinase-like ATPase, C-terminal domain"/>
    <property type="match status" value="1"/>
</dbReference>
<name>A0ABX5UE63_9BURK</name>
<dbReference type="Pfam" id="PF02518">
    <property type="entry name" value="HATPase_c"/>
    <property type="match status" value="1"/>
</dbReference>
<evidence type="ECO:0000313" key="9">
    <source>
        <dbReference type="Proteomes" id="UP000298763"/>
    </source>
</evidence>
<dbReference type="SUPFAM" id="SSF55785">
    <property type="entry name" value="PYP-like sensor domain (PAS domain)"/>
    <property type="match status" value="2"/>
</dbReference>
<evidence type="ECO:0000259" key="5">
    <source>
        <dbReference type="PROSITE" id="PS50109"/>
    </source>
</evidence>
<dbReference type="Pfam" id="PF00072">
    <property type="entry name" value="Response_reg"/>
    <property type="match status" value="1"/>
</dbReference>
<dbReference type="PANTHER" id="PTHR43547:SF2">
    <property type="entry name" value="HYBRID SIGNAL TRANSDUCTION HISTIDINE KINASE C"/>
    <property type="match status" value="1"/>
</dbReference>
<proteinExistence type="predicted"/>
<protein>
    <recommendedName>
        <fullName evidence="2">histidine kinase</fullName>
        <ecNumber evidence="2">2.7.13.3</ecNumber>
    </recommendedName>
</protein>
<evidence type="ECO:0000256" key="3">
    <source>
        <dbReference type="ARBA" id="ARBA00022553"/>
    </source>
</evidence>
<dbReference type="Proteomes" id="UP000298763">
    <property type="component" value="Chromosome"/>
</dbReference>
<organism evidence="8 9">
    <name type="scientific">Pseudoduganella umbonata</name>
    <dbReference type="NCBI Taxonomy" id="864828"/>
    <lineage>
        <taxon>Bacteria</taxon>
        <taxon>Pseudomonadati</taxon>
        <taxon>Pseudomonadota</taxon>
        <taxon>Betaproteobacteria</taxon>
        <taxon>Burkholderiales</taxon>
        <taxon>Oxalobacteraceae</taxon>
        <taxon>Telluria group</taxon>
        <taxon>Pseudoduganella</taxon>
    </lineage>
</organism>
<dbReference type="SMART" id="SM00388">
    <property type="entry name" value="HisKA"/>
    <property type="match status" value="1"/>
</dbReference>
<dbReference type="PROSITE" id="PS50110">
    <property type="entry name" value="RESPONSE_REGULATORY"/>
    <property type="match status" value="1"/>
</dbReference>
<dbReference type="Gene3D" id="1.10.287.130">
    <property type="match status" value="1"/>
</dbReference>
<dbReference type="Pfam" id="PF00512">
    <property type="entry name" value="HisKA"/>
    <property type="match status" value="1"/>
</dbReference>
<feature type="modified residue" description="4-aspartylphosphate" evidence="4">
    <location>
        <position position="631"/>
    </location>
</feature>
<feature type="domain" description="PAS" evidence="7">
    <location>
        <begin position="196"/>
        <end position="232"/>
    </location>
</feature>